<dbReference type="SUPFAM" id="SSF55620">
    <property type="entry name" value="Tetrahydrobiopterin biosynthesis enzymes-like"/>
    <property type="match status" value="1"/>
</dbReference>
<evidence type="ECO:0000256" key="10">
    <source>
        <dbReference type="SAM" id="MobiDB-lite"/>
    </source>
</evidence>
<dbReference type="GO" id="GO:0004846">
    <property type="term" value="F:urate oxidase activity"/>
    <property type="evidence" value="ECO:0007669"/>
    <property type="project" value="UniProtKB-EC"/>
</dbReference>
<evidence type="ECO:0000256" key="3">
    <source>
        <dbReference type="ARBA" id="ARBA00022631"/>
    </source>
</evidence>
<dbReference type="Gene3D" id="3.10.270.10">
    <property type="entry name" value="Urate Oxidase"/>
    <property type="match status" value="1"/>
</dbReference>
<evidence type="ECO:0000256" key="5">
    <source>
        <dbReference type="ARBA" id="ARBA00023002"/>
    </source>
</evidence>
<dbReference type="PROSITE" id="PS50048">
    <property type="entry name" value="ZN2_CY6_FUNGAL_2"/>
    <property type="match status" value="1"/>
</dbReference>
<keyword evidence="6" id="KW-0805">Transcription regulation</keyword>
<feature type="region of interest" description="Disordered" evidence="10">
    <location>
        <begin position="70"/>
        <end position="149"/>
    </location>
</feature>
<dbReference type="GO" id="GO:0006351">
    <property type="term" value="P:DNA-templated transcription"/>
    <property type="evidence" value="ECO:0007669"/>
    <property type="project" value="InterPro"/>
</dbReference>
<dbReference type="Proteomes" id="UP000319663">
    <property type="component" value="Unassembled WGS sequence"/>
</dbReference>
<feature type="region of interest" description="Disordered" evidence="10">
    <location>
        <begin position="166"/>
        <end position="186"/>
    </location>
</feature>
<evidence type="ECO:0000256" key="8">
    <source>
        <dbReference type="ARBA" id="ARBA00023163"/>
    </source>
</evidence>
<feature type="domain" description="Zn(2)-C6 fungal-type" evidence="11">
    <location>
        <begin position="33"/>
        <end position="65"/>
    </location>
</feature>
<evidence type="ECO:0000259" key="11">
    <source>
        <dbReference type="PROSITE" id="PS50048"/>
    </source>
</evidence>
<keyword evidence="9" id="KW-0539">Nucleus</keyword>
<accession>A0A507R2E5</accession>
<evidence type="ECO:0000313" key="12">
    <source>
        <dbReference type="EMBL" id="TQB75737.1"/>
    </source>
</evidence>
<dbReference type="PROSITE" id="PS00463">
    <property type="entry name" value="ZN2_CY6_FUNGAL_1"/>
    <property type="match status" value="1"/>
</dbReference>
<dbReference type="GO" id="GO:0000981">
    <property type="term" value="F:DNA-binding transcription factor activity, RNA polymerase II-specific"/>
    <property type="evidence" value="ECO:0007669"/>
    <property type="project" value="InterPro"/>
</dbReference>
<dbReference type="SMART" id="SM00906">
    <property type="entry name" value="Fungal_trans"/>
    <property type="match status" value="1"/>
</dbReference>
<dbReference type="AlphaFoldDB" id="A0A507R2E5"/>
<comment type="caution">
    <text evidence="12">The sequence shown here is derived from an EMBL/GenBank/DDBJ whole genome shotgun (WGS) entry which is preliminary data.</text>
</comment>
<evidence type="ECO:0000256" key="9">
    <source>
        <dbReference type="ARBA" id="ARBA00023242"/>
    </source>
</evidence>
<evidence type="ECO:0000256" key="2">
    <source>
        <dbReference type="ARBA" id="ARBA00012598"/>
    </source>
</evidence>
<dbReference type="SUPFAM" id="SSF57701">
    <property type="entry name" value="Zn2/Cys6 DNA-binding domain"/>
    <property type="match status" value="1"/>
</dbReference>
<dbReference type="Pfam" id="PF04082">
    <property type="entry name" value="Fungal_trans"/>
    <property type="match status" value="1"/>
</dbReference>
<dbReference type="GO" id="GO:0019628">
    <property type="term" value="P:urate catabolic process"/>
    <property type="evidence" value="ECO:0007669"/>
    <property type="project" value="UniProtKB-UniPathway"/>
</dbReference>
<dbReference type="GO" id="GO:0001080">
    <property type="term" value="P:nitrogen catabolite activation of transcription from RNA polymerase II promoter"/>
    <property type="evidence" value="ECO:0007669"/>
    <property type="project" value="TreeGrafter"/>
</dbReference>
<evidence type="ECO:0000256" key="6">
    <source>
        <dbReference type="ARBA" id="ARBA00023015"/>
    </source>
</evidence>
<evidence type="ECO:0000256" key="4">
    <source>
        <dbReference type="ARBA" id="ARBA00022723"/>
    </source>
</evidence>
<dbReference type="GO" id="GO:0005634">
    <property type="term" value="C:nucleus"/>
    <property type="evidence" value="ECO:0007669"/>
    <property type="project" value="TreeGrafter"/>
</dbReference>
<dbReference type="InterPro" id="IPR050797">
    <property type="entry name" value="Carb_Metab_Trans_Reg"/>
</dbReference>
<feature type="compositionally biased region" description="Polar residues" evidence="10">
    <location>
        <begin position="101"/>
        <end position="116"/>
    </location>
</feature>
<dbReference type="Gene3D" id="4.10.240.10">
    <property type="entry name" value="Zn(2)-C6 fungal-type DNA-binding domain"/>
    <property type="match status" value="1"/>
</dbReference>
<dbReference type="SMART" id="SM00066">
    <property type="entry name" value="GAL4"/>
    <property type="match status" value="1"/>
</dbReference>
<organism evidence="12 13">
    <name type="scientific">Monascus purpureus</name>
    <name type="common">Red mold</name>
    <name type="synonym">Monascus anka</name>
    <dbReference type="NCBI Taxonomy" id="5098"/>
    <lineage>
        <taxon>Eukaryota</taxon>
        <taxon>Fungi</taxon>
        <taxon>Dikarya</taxon>
        <taxon>Ascomycota</taxon>
        <taxon>Pezizomycotina</taxon>
        <taxon>Eurotiomycetes</taxon>
        <taxon>Eurotiomycetidae</taxon>
        <taxon>Eurotiales</taxon>
        <taxon>Aspergillaceae</taxon>
        <taxon>Monascus</taxon>
    </lineage>
</organism>
<keyword evidence="8" id="KW-0804">Transcription</keyword>
<dbReference type="EMBL" id="VIFY01000016">
    <property type="protein sequence ID" value="TQB75737.1"/>
    <property type="molecule type" value="Genomic_DNA"/>
</dbReference>
<dbReference type="CDD" id="cd00067">
    <property type="entry name" value="GAL4"/>
    <property type="match status" value="1"/>
</dbReference>
<name>A0A507R2E5_MONPU</name>
<dbReference type="CDD" id="cd12148">
    <property type="entry name" value="fungal_TF_MHR"/>
    <property type="match status" value="1"/>
</dbReference>
<dbReference type="GO" id="GO:0006144">
    <property type="term" value="P:purine nucleobase metabolic process"/>
    <property type="evidence" value="ECO:0007669"/>
    <property type="project" value="UniProtKB-KW"/>
</dbReference>
<protein>
    <recommendedName>
        <fullName evidence="2">factor independent urate hydroxylase</fullName>
        <ecNumber evidence="2">1.7.3.3</ecNumber>
    </recommendedName>
</protein>
<gene>
    <name evidence="12" type="ORF">MPDQ_002037</name>
</gene>
<dbReference type="PANTHER" id="PTHR31668:SF10">
    <property type="entry name" value="ZN(II)2CYS6 TRANSCRIPTION FACTOR (EUROFUNG)"/>
    <property type="match status" value="1"/>
</dbReference>
<feature type="compositionally biased region" description="Polar residues" evidence="10">
    <location>
        <begin position="1"/>
        <end position="10"/>
    </location>
</feature>
<dbReference type="Pfam" id="PF01014">
    <property type="entry name" value="Uricase"/>
    <property type="match status" value="1"/>
</dbReference>
<dbReference type="InterPro" id="IPR036864">
    <property type="entry name" value="Zn2-C6_fun-type_DNA-bd_sf"/>
</dbReference>
<keyword evidence="3" id="KW-0659">Purine metabolism</keyword>
<dbReference type="GO" id="GO:0008270">
    <property type="term" value="F:zinc ion binding"/>
    <property type="evidence" value="ECO:0007669"/>
    <property type="project" value="InterPro"/>
</dbReference>
<keyword evidence="5" id="KW-0560">Oxidoreductase</keyword>
<feature type="region of interest" description="Disordered" evidence="10">
    <location>
        <begin position="1"/>
        <end position="24"/>
    </location>
</feature>
<evidence type="ECO:0000256" key="7">
    <source>
        <dbReference type="ARBA" id="ARBA00023125"/>
    </source>
</evidence>
<dbReference type="PANTHER" id="PTHR31668">
    <property type="entry name" value="GLUCOSE TRANSPORT TRANSCRIPTION REGULATOR RGT1-RELATED-RELATED"/>
    <property type="match status" value="1"/>
</dbReference>
<dbReference type="UniPathway" id="UPA00394">
    <property type="reaction ID" value="UER00650"/>
</dbReference>
<evidence type="ECO:0000256" key="1">
    <source>
        <dbReference type="ARBA" id="ARBA00004831"/>
    </source>
</evidence>
<dbReference type="InterPro" id="IPR002042">
    <property type="entry name" value="Uricase"/>
</dbReference>
<sequence length="793" mass="88955">MPQTPAQRGSTAKPPSAGFNAGTRPYRSHKVRACDLCRKRKSRCTVDIPGQSCLLCRVQGAECHYQEESTLENGTGKSGWSMEQAAGTPIAGRKRKFSPDIPSNTSRSSMDFTSGNIRDFPPSKSADGSSRRSESRRRAPEDPNNESVLIVGPVVAEDAQVIEKFMPPEPSSATPQPKNHPYNVYSSDPRKPILYTTVSRRRQGMRVGIPPGENQKEILEQVLGPFKHDLVRLFLDRFNVAFPIFDGESFWDAYISDSSHEPPASLLCQVYSMSLVYWKHTPKLACHPKPDVRYAVNLTVAALHEEFSAPGLSTISAALVDLTGRPIFSMIGNAISCGRTVSLAHCLGLNRDPSNWRLSQQEKNNRIRLWWGVVIHDHWGSYGHGVPPQIAKNQYDVPLPTVDVLVPQASRTPERVRAAHCHIALCQLTEILGELLPLVYGLQLKFPRETTKKLRQIRTDLDMWEDSLPDWLKDPVGKMDTHISGPCSLQLAFLAAKMLVSRVELKAVNNDTDSPEAHHYFQTECRRSAEEIVQFISSLRKENFQEFWLPYSAFHLTSTATLLVRCALETTDKKVARSCLANVETLRSVLRRVREEEDWDVADMCLDHCERIQHTLQGIGGNSDDNLSGFAMDNACLVNPAAISLPETQTNNEIVDDMMSISGTFGTMDGFPFDMTGIWDITAFQDVNLTNSGIDIISSVFGLSVLKSTKSEFWGYIKDKYTTFPETWDRILSDVDIKWRWKNFKDSDSKKNVLRTLDMLDPGIGHSIDSPRIDSPLNALTLPLDYHRLFGKF</sequence>
<dbReference type="PRINTS" id="PR00093">
    <property type="entry name" value="URICASE"/>
</dbReference>
<keyword evidence="7" id="KW-0238">DNA-binding</keyword>
<comment type="pathway">
    <text evidence="1">Purine metabolism; urate degradation; (S)-allantoin from urate: step 1/3.</text>
</comment>
<dbReference type="InterPro" id="IPR001138">
    <property type="entry name" value="Zn2Cys6_DnaBD"/>
</dbReference>
<keyword evidence="13" id="KW-1185">Reference proteome</keyword>
<dbReference type="STRING" id="5098.A0A507R2E5"/>
<reference evidence="12 13" key="1">
    <citation type="submission" date="2019-06" db="EMBL/GenBank/DDBJ databases">
        <title>Wine fermentation using esterase from Monascus purpureus.</title>
        <authorList>
            <person name="Geng C."/>
            <person name="Zhang Y."/>
        </authorList>
    </citation>
    <scope>NUCLEOTIDE SEQUENCE [LARGE SCALE GENOMIC DNA]</scope>
    <source>
        <strain evidence="12">HQ1</strain>
    </source>
</reference>
<dbReference type="InterPro" id="IPR007219">
    <property type="entry name" value="XnlR_reg_dom"/>
</dbReference>
<dbReference type="Pfam" id="PF00172">
    <property type="entry name" value="Zn_clus"/>
    <property type="match status" value="1"/>
</dbReference>
<feature type="compositionally biased region" description="Basic and acidic residues" evidence="10">
    <location>
        <begin position="129"/>
        <end position="141"/>
    </location>
</feature>
<proteinExistence type="predicted"/>
<keyword evidence="4" id="KW-0479">Metal-binding</keyword>
<dbReference type="EC" id="1.7.3.3" evidence="2"/>
<evidence type="ECO:0000313" key="13">
    <source>
        <dbReference type="Proteomes" id="UP000319663"/>
    </source>
</evidence>
<dbReference type="GO" id="GO:0003677">
    <property type="term" value="F:DNA binding"/>
    <property type="evidence" value="ECO:0007669"/>
    <property type="project" value="UniProtKB-KW"/>
</dbReference>